<evidence type="ECO:0000256" key="1">
    <source>
        <dbReference type="ARBA" id="ARBA00011073"/>
    </source>
</evidence>
<dbReference type="Proteomes" id="UP000652761">
    <property type="component" value="Unassembled WGS sequence"/>
</dbReference>
<dbReference type="Gene3D" id="3.50.30.30">
    <property type="match status" value="1"/>
</dbReference>
<dbReference type="GO" id="GO:0006508">
    <property type="term" value="P:proteolysis"/>
    <property type="evidence" value="ECO:0007669"/>
    <property type="project" value="InterPro"/>
</dbReference>
<accession>A0A843UBA8</accession>
<dbReference type="PANTHER" id="PTHR10795">
    <property type="entry name" value="PROPROTEIN CONVERTASE SUBTILISIN/KEXIN"/>
    <property type="match status" value="1"/>
</dbReference>
<feature type="region of interest" description="Disordered" evidence="3">
    <location>
        <begin position="32"/>
        <end position="58"/>
    </location>
</feature>
<dbReference type="OrthoDB" id="786565at2759"/>
<dbReference type="InterPro" id="IPR045051">
    <property type="entry name" value="SBT"/>
</dbReference>
<dbReference type="InterPro" id="IPR036852">
    <property type="entry name" value="Peptidase_S8/S53_dom_sf"/>
</dbReference>
<dbReference type="Gene3D" id="3.40.50.200">
    <property type="entry name" value="Peptidase S8/S53 domain"/>
    <property type="match status" value="1"/>
</dbReference>
<name>A0A843UBA8_COLES</name>
<dbReference type="AlphaFoldDB" id="A0A843UBA8"/>
<gene>
    <name evidence="4" type="ORF">Taro_009895</name>
</gene>
<evidence type="ECO:0000313" key="5">
    <source>
        <dbReference type="Proteomes" id="UP000652761"/>
    </source>
</evidence>
<reference evidence="4" key="1">
    <citation type="submission" date="2017-07" db="EMBL/GenBank/DDBJ databases">
        <title>Taro Niue Genome Assembly and Annotation.</title>
        <authorList>
            <person name="Atibalentja N."/>
            <person name="Keating K."/>
            <person name="Fields C.J."/>
        </authorList>
    </citation>
    <scope>NUCLEOTIDE SEQUENCE</scope>
    <source>
        <strain evidence="4">Niue_2</strain>
        <tissue evidence="4">Leaf</tissue>
    </source>
</reference>
<evidence type="ECO:0000313" key="4">
    <source>
        <dbReference type="EMBL" id="MQL77469.1"/>
    </source>
</evidence>
<evidence type="ECO:0000256" key="3">
    <source>
        <dbReference type="SAM" id="MobiDB-lite"/>
    </source>
</evidence>
<dbReference type="GO" id="GO:0004252">
    <property type="term" value="F:serine-type endopeptidase activity"/>
    <property type="evidence" value="ECO:0007669"/>
    <property type="project" value="InterPro"/>
</dbReference>
<proteinExistence type="inferred from homology"/>
<organism evidence="4 5">
    <name type="scientific">Colocasia esculenta</name>
    <name type="common">Wild taro</name>
    <name type="synonym">Arum esculentum</name>
    <dbReference type="NCBI Taxonomy" id="4460"/>
    <lineage>
        <taxon>Eukaryota</taxon>
        <taxon>Viridiplantae</taxon>
        <taxon>Streptophyta</taxon>
        <taxon>Embryophyta</taxon>
        <taxon>Tracheophyta</taxon>
        <taxon>Spermatophyta</taxon>
        <taxon>Magnoliopsida</taxon>
        <taxon>Liliopsida</taxon>
        <taxon>Araceae</taxon>
        <taxon>Aroideae</taxon>
        <taxon>Colocasieae</taxon>
        <taxon>Colocasia</taxon>
    </lineage>
</organism>
<keyword evidence="2" id="KW-0732">Signal</keyword>
<evidence type="ECO:0000256" key="2">
    <source>
        <dbReference type="ARBA" id="ARBA00022729"/>
    </source>
</evidence>
<dbReference type="EMBL" id="NMUH01000351">
    <property type="protein sequence ID" value="MQL77469.1"/>
    <property type="molecule type" value="Genomic_DNA"/>
</dbReference>
<protein>
    <submittedName>
        <fullName evidence="4">Uncharacterized protein</fullName>
    </submittedName>
</protein>
<sequence length="304" mass="32518">MGCHFMQGHADGMEEIAGVDKAPSQLLIGTLTHQRNGVGTPRESSHPRRRLHRGPLPNPRCRSFLGRKRGASIFQLGGGSQATGVPPTYAKDSLAIRSLHTEKWNIVVVLSGGNLGPKPSTISNLVPWMITIGASSIDRSFPSPIVLGNHHAVIEGMRVANGLEVKRAGAVPSSTATLLPTGTRSAWTPTSFPGLWWQVTAPMPSSSSTSAETRILPPCSSPAKTVHDVKPAPVMAAFSSQGRCNPIALMGECADQKLTGRFINLHDLLHPIDMTLHEVAPHHSHRTVMELPHGGLPKGLYSLE</sequence>
<comment type="caution">
    <text evidence="4">The sequence shown here is derived from an EMBL/GenBank/DDBJ whole genome shotgun (WGS) entry which is preliminary data.</text>
</comment>
<keyword evidence="5" id="KW-1185">Reference proteome</keyword>
<dbReference type="SUPFAM" id="SSF52743">
    <property type="entry name" value="Subtilisin-like"/>
    <property type="match status" value="1"/>
</dbReference>
<comment type="similarity">
    <text evidence="1">Belongs to the peptidase S8 family.</text>
</comment>